<organism evidence="2 3">
    <name type="scientific">Phyllostomus discolor</name>
    <name type="common">pale spear-nosed bat</name>
    <dbReference type="NCBI Taxonomy" id="89673"/>
    <lineage>
        <taxon>Eukaryota</taxon>
        <taxon>Metazoa</taxon>
        <taxon>Chordata</taxon>
        <taxon>Craniata</taxon>
        <taxon>Vertebrata</taxon>
        <taxon>Euteleostomi</taxon>
        <taxon>Mammalia</taxon>
        <taxon>Eutheria</taxon>
        <taxon>Laurasiatheria</taxon>
        <taxon>Chiroptera</taxon>
        <taxon>Yangochiroptera</taxon>
        <taxon>Phyllostomidae</taxon>
        <taxon>Phyllostominae</taxon>
        <taxon>Phyllostomus</taxon>
    </lineage>
</organism>
<evidence type="ECO:0000313" key="2">
    <source>
        <dbReference type="EMBL" id="KAF6131069.1"/>
    </source>
</evidence>
<proteinExistence type="predicted"/>
<gene>
    <name evidence="2" type="ORF">HJG60_007970</name>
</gene>
<feature type="region of interest" description="Disordered" evidence="1">
    <location>
        <begin position="105"/>
        <end position="124"/>
    </location>
</feature>
<dbReference type="Proteomes" id="UP000664940">
    <property type="component" value="Unassembled WGS sequence"/>
</dbReference>
<dbReference type="AlphaFoldDB" id="A0A834BLD7"/>
<evidence type="ECO:0000256" key="1">
    <source>
        <dbReference type="SAM" id="MobiDB-lite"/>
    </source>
</evidence>
<reference evidence="2 3" key="1">
    <citation type="journal article" date="2020" name="Nature">
        <title>Six reference-quality genomes reveal evolution of bat adaptations.</title>
        <authorList>
            <person name="Jebb D."/>
            <person name="Huang Z."/>
            <person name="Pippel M."/>
            <person name="Hughes G.M."/>
            <person name="Lavrichenko K."/>
            <person name="Devanna P."/>
            <person name="Winkler S."/>
            <person name="Jermiin L.S."/>
            <person name="Skirmuntt E.C."/>
            <person name="Katzourakis A."/>
            <person name="Burkitt-Gray L."/>
            <person name="Ray D.A."/>
            <person name="Sullivan K.A.M."/>
            <person name="Roscito J.G."/>
            <person name="Kirilenko B.M."/>
            <person name="Davalos L.M."/>
            <person name="Corthals A.P."/>
            <person name="Power M.L."/>
            <person name="Jones G."/>
            <person name="Ransome R.D."/>
            <person name="Dechmann D.K.N."/>
            <person name="Locatelli A.G."/>
            <person name="Puechmaille S.J."/>
            <person name="Fedrigo O."/>
            <person name="Jarvis E.D."/>
            <person name="Hiller M."/>
            <person name="Vernes S.C."/>
            <person name="Myers E.W."/>
            <person name="Teeling E.C."/>
        </authorList>
    </citation>
    <scope>NUCLEOTIDE SEQUENCE [LARGE SCALE GENOMIC DNA]</scope>
    <source>
        <strain evidence="2">Bat1K_MPI-CBG_1</strain>
    </source>
</reference>
<sequence length="124" mass="13962">MPNFKGLSAIAYCAERWHIHAIKTELGMMRTHWKKLCTRRFGNITQPFAINENMQIGTALTYPKVVQRISNQGHKTSCGVARFLAKCSAHNHYLPGRAGKMEADCESTSHTTSLNQTGKRRTIT</sequence>
<protein>
    <submittedName>
        <fullName evidence="2">Uncharacterized protein</fullName>
    </submittedName>
</protein>
<evidence type="ECO:0000313" key="3">
    <source>
        <dbReference type="Proteomes" id="UP000664940"/>
    </source>
</evidence>
<accession>A0A834BLD7</accession>
<dbReference type="EMBL" id="JABVXQ010000001">
    <property type="protein sequence ID" value="KAF6131069.1"/>
    <property type="molecule type" value="Genomic_DNA"/>
</dbReference>
<comment type="caution">
    <text evidence="2">The sequence shown here is derived from an EMBL/GenBank/DDBJ whole genome shotgun (WGS) entry which is preliminary data.</text>
</comment>
<name>A0A834BLD7_9CHIR</name>
<feature type="compositionally biased region" description="Polar residues" evidence="1">
    <location>
        <begin position="106"/>
        <end position="117"/>
    </location>
</feature>